<accession>A0ABQ9H7K9</accession>
<organism evidence="2 3">
    <name type="scientific">Dryococelus australis</name>
    <dbReference type="NCBI Taxonomy" id="614101"/>
    <lineage>
        <taxon>Eukaryota</taxon>
        <taxon>Metazoa</taxon>
        <taxon>Ecdysozoa</taxon>
        <taxon>Arthropoda</taxon>
        <taxon>Hexapoda</taxon>
        <taxon>Insecta</taxon>
        <taxon>Pterygota</taxon>
        <taxon>Neoptera</taxon>
        <taxon>Polyneoptera</taxon>
        <taxon>Phasmatodea</taxon>
        <taxon>Verophasmatodea</taxon>
        <taxon>Anareolatae</taxon>
        <taxon>Phasmatidae</taxon>
        <taxon>Eurycanthinae</taxon>
        <taxon>Dryococelus</taxon>
    </lineage>
</organism>
<evidence type="ECO:0000313" key="2">
    <source>
        <dbReference type="EMBL" id="KAJ8880242.1"/>
    </source>
</evidence>
<dbReference type="Proteomes" id="UP001159363">
    <property type="component" value="Chromosome 5"/>
</dbReference>
<sequence length="215" mass="23528">MSRGWRLRAMTWEAKERLGLYQRALQTEHHTATSNRPSEQFRSRSLSLSSLDSPRLAAPRACRVVTSSLARRLPPLLDSYLASKVSREQCQNAGHGKLKNYKRSRRPAASSGTIPVGPAGNCTQFALVGGEQSNRSTTVAPGKHRRKASLHLLSGQAAASVVMTTLLVDENSDVIRGRRRTYLQARPGRAGPGLVRGLRAPRDFPPGARVRTAAR</sequence>
<dbReference type="EMBL" id="JARBHB010000006">
    <property type="protein sequence ID" value="KAJ8880242.1"/>
    <property type="molecule type" value="Genomic_DNA"/>
</dbReference>
<proteinExistence type="predicted"/>
<name>A0ABQ9H7K9_9NEOP</name>
<feature type="compositionally biased region" description="Basic residues" evidence="1">
    <location>
        <begin position="96"/>
        <end position="106"/>
    </location>
</feature>
<evidence type="ECO:0000256" key="1">
    <source>
        <dbReference type="SAM" id="MobiDB-lite"/>
    </source>
</evidence>
<feature type="region of interest" description="Disordered" evidence="1">
    <location>
        <begin position="91"/>
        <end position="116"/>
    </location>
</feature>
<protein>
    <submittedName>
        <fullName evidence="2">Uncharacterized protein</fullName>
    </submittedName>
</protein>
<keyword evidence="3" id="KW-1185">Reference proteome</keyword>
<feature type="region of interest" description="Disordered" evidence="1">
    <location>
        <begin position="28"/>
        <end position="49"/>
    </location>
</feature>
<reference evidence="2 3" key="1">
    <citation type="submission" date="2023-02" db="EMBL/GenBank/DDBJ databases">
        <title>LHISI_Scaffold_Assembly.</title>
        <authorList>
            <person name="Stuart O.P."/>
            <person name="Cleave R."/>
            <person name="Magrath M.J.L."/>
            <person name="Mikheyev A.S."/>
        </authorList>
    </citation>
    <scope>NUCLEOTIDE SEQUENCE [LARGE SCALE GENOMIC DNA]</scope>
    <source>
        <strain evidence="2">Daus_M_001</strain>
        <tissue evidence="2">Leg muscle</tissue>
    </source>
</reference>
<evidence type="ECO:0000313" key="3">
    <source>
        <dbReference type="Proteomes" id="UP001159363"/>
    </source>
</evidence>
<comment type="caution">
    <text evidence="2">The sequence shown here is derived from an EMBL/GenBank/DDBJ whole genome shotgun (WGS) entry which is preliminary data.</text>
</comment>
<gene>
    <name evidence="2" type="ORF">PR048_016708</name>
</gene>